<dbReference type="SUPFAM" id="SSF56935">
    <property type="entry name" value="Porins"/>
    <property type="match status" value="1"/>
</dbReference>
<keyword evidence="3" id="KW-1185">Reference proteome</keyword>
<dbReference type="Gene3D" id="2.40.160.10">
    <property type="entry name" value="Porin"/>
    <property type="match status" value="1"/>
</dbReference>
<name>A0A1I0MKY6_9BACT</name>
<dbReference type="InterPro" id="IPR010870">
    <property type="entry name" value="Porin_O/P"/>
</dbReference>
<dbReference type="Proteomes" id="UP000199373">
    <property type="component" value="Unassembled WGS sequence"/>
</dbReference>
<organism evidence="2 3">
    <name type="scientific">Prevotella aff. ruminicola Tc2-24</name>
    <dbReference type="NCBI Taxonomy" id="81582"/>
    <lineage>
        <taxon>Bacteria</taxon>
        <taxon>Pseudomonadati</taxon>
        <taxon>Bacteroidota</taxon>
        <taxon>Bacteroidia</taxon>
        <taxon>Bacteroidales</taxon>
        <taxon>Prevotellaceae</taxon>
        <taxon>Prevotella</taxon>
    </lineage>
</organism>
<evidence type="ECO:0000313" key="2">
    <source>
        <dbReference type="EMBL" id="SEV89005.1"/>
    </source>
</evidence>
<feature type="signal peptide" evidence="1">
    <location>
        <begin position="1"/>
        <end position="21"/>
    </location>
</feature>
<evidence type="ECO:0000256" key="1">
    <source>
        <dbReference type="SAM" id="SignalP"/>
    </source>
</evidence>
<keyword evidence="1" id="KW-0732">Signal</keyword>
<feature type="chain" id="PRO_5011503592" evidence="1">
    <location>
        <begin position="22"/>
        <end position="453"/>
    </location>
</feature>
<reference evidence="2 3" key="1">
    <citation type="submission" date="2016-10" db="EMBL/GenBank/DDBJ databases">
        <authorList>
            <person name="de Groot N.N."/>
        </authorList>
    </citation>
    <scope>NUCLEOTIDE SEQUENCE [LARGE SCALE GENOMIC DNA]</scope>
    <source>
        <strain evidence="2 3">TC2-24</strain>
    </source>
</reference>
<dbReference type="InterPro" id="IPR023614">
    <property type="entry name" value="Porin_dom_sf"/>
</dbReference>
<proteinExistence type="predicted"/>
<dbReference type="AlphaFoldDB" id="A0A1I0MKY6"/>
<protein>
    <submittedName>
        <fullName evidence="2">Phosphate-selective porin OprO and OprP</fullName>
    </submittedName>
</protein>
<sequence length="453" mass="51168">MRKTAFLTLGALLLISGSMSAQENEEVRYNQYGVAVDRKELHTEARNNILVMESKDQSYKLWMDNRVQVDGASFWGAKSDFDRIGNGVSTRRVRFAIKAQITKDWYGEVDMDMADGVFELKDAIIEYDGLKNVELKMGNFKEDFSMERTTTSRYLQFIERPMVTQALAPSRHLGFQAAYLRDHFRASIGTFFQAIEGAEAAENVQNNNKDFGRSQGYSITSKIGWMPYNQERTMGVYLAGKGSYRTPKTDEAASDYGGMRFSTRNSTSINRKKYIDTDVIPNVHHQWLYGIESAGYYKGMKYQTEWINTHVAVPGEGYDFGGYYAQVGFLLLGGQQHFNVAEGEFTSIAPGKKWGDIELGLRYDYLDLNDRNIYGGSGQNYTAGLTFYFGNSVKMVLNYMRSINDRYANGKGKLIVGHDAAGKPTADFTKVTEPKGKGGIKYNTLAVRFEINF</sequence>
<dbReference type="EMBL" id="FOIQ01000001">
    <property type="protein sequence ID" value="SEV89005.1"/>
    <property type="molecule type" value="Genomic_DNA"/>
</dbReference>
<accession>A0A1I0MKY6</accession>
<dbReference type="Pfam" id="PF07396">
    <property type="entry name" value="Porin_O_P"/>
    <property type="match status" value="1"/>
</dbReference>
<gene>
    <name evidence="2" type="ORF">SAMN04487850_0758</name>
</gene>
<dbReference type="RefSeq" id="WP_091914764.1">
    <property type="nucleotide sequence ID" value="NZ_FOIQ01000001.1"/>
</dbReference>
<evidence type="ECO:0000313" key="3">
    <source>
        <dbReference type="Proteomes" id="UP000199373"/>
    </source>
</evidence>